<evidence type="ECO:0000256" key="5">
    <source>
        <dbReference type="RuleBase" id="RU367031"/>
    </source>
</evidence>
<feature type="compositionally biased region" description="Low complexity" evidence="6">
    <location>
        <begin position="172"/>
        <end position="196"/>
    </location>
</feature>
<feature type="compositionally biased region" description="Basic and acidic residues" evidence="6">
    <location>
        <begin position="254"/>
        <end position="286"/>
    </location>
</feature>
<reference evidence="8 9" key="1">
    <citation type="journal article" date="2023" name="Plants (Basel)">
        <title>Bridging the Gap: Combining Genomics and Transcriptomics Approaches to Understand Stylosanthes scabra, an Orphan Legume from the Brazilian Caatinga.</title>
        <authorList>
            <person name="Ferreira-Neto J.R.C."/>
            <person name="da Silva M.D."/>
            <person name="Binneck E."/>
            <person name="de Melo N.F."/>
            <person name="da Silva R.H."/>
            <person name="de Melo A.L.T.M."/>
            <person name="Pandolfi V."/>
            <person name="Bustamante F.O."/>
            <person name="Brasileiro-Vidal A.C."/>
            <person name="Benko-Iseppon A.M."/>
        </authorList>
    </citation>
    <scope>NUCLEOTIDE SEQUENCE [LARGE SCALE GENOMIC DNA]</scope>
    <source>
        <tissue evidence="8">Leaves</tissue>
    </source>
</reference>
<proteinExistence type="predicted"/>
<comment type="domain">
    <text evidence="5">The PPC domain mediates interactions between AHL proteins.</text>
</comment>
<feature type="compositionally biased region" description="Polar residues" evidence="6">
    <location>
        <begin position="232"/>
        <end position="241"/>
    </location>
</feature>
<name>A0ABU6XBQ0_9FABA</name>
<keyword evidence="3 5" id="KW-0804">Transcription</keyword>
<evidence type="ECO:0000256" key="3">
    <source>
        <dbReference type="ARBA" id="ARBA00023163"/>
    </source>
</evidence>
<dbReference type="Gene3D" id="3.30.1330.80">
    <property type="entry name" value="Hypothetical protein, similar to alpha- acetolactate decarboxylase, domain 2"/>
    <property type="match status" value="1"/>
</dbReference>
<gene>
    <name evidence="8" type="ORF">PIB30_024815</name>
</gene>
<dbReference type="Pfam" id="PF03479">
    <property type="entry name" value="PCC"/>
    <property type="match status" value="1"/>
</dbReference>
<evidence type="ECO:0000256" key="4">
    <source>
        <dbReference type="ARBA" id="ARBA00023242"/>
    </source>
</evidence>
<feature type="region of interest" description="Disordered" evidence="6">
    <location>
        <begin position="1"/>
        <end position="48"/>
    </location>
</feature>
<evidence type="ECO:0000256" key="1">
    <source>
        <dbReference type="ARBA" id="ARBA00023015"/>
    </source>
</evidence>
<sequence>MNNDDDPQQPNNIIVIDDDDYGGSGGGGGDGGIPPLSPSTFNIPQVGEGGGGLVPPFFSPLPSIADTFGQYNITSPQYHNEPNPPYQYLGWDNMDNLFNTIPMFLQPSPPLLLPPPPPSPRPRPRPPSSSVVSSSCFKESNDDDEPLHHQNSPNHETDTLQVDSVGDIIIGSSQPNHHQNSSNTNLPPLFISIPEEQNNEPEPESEFEFDPKSMSRSESNFESNLKFEPMSMSESKPNFESNPEFEPKSSMPESDPKFESKLEFEPESLSESKFEFKPEFELKSKFESVPMSESDETEPEPEPVNLDSSNSPDDGNNISLALLAVVDYSGDKNEKEESRDDEPPFNQNSSKPNTPPLVFTVSSGEEQSNELIGPESKFESDDPNSSNSSGGDRNDIPLLSFPLVDYSLSKDEESSDDDNEVVPLYQHDSTLSSPMLLPLVDYSGGDDDDDTCPMVDVVIEATPAPPPPPPSLASSSMLVSALPTLPSSAIVVPSSSSSCAAAATTTTTHPEPNNNEQLVIKSDAVEPSTKRRKRKRSSHSKEHKAKKVAGDNANVVGFRKGVPTLSDVDLLQAFLRLGTNRNTFLPLTIKVNIKEDVVATMKLMAEEKQANLLIMGTVGHFSLIELLHEGKTTTFKGNFTIISLSGSIIVRNQNGDKIETTTKLSVSVVGADGRVFGGPVHGRLIASFPMQTIVFAMVRKEEEKQKADKEEEAKNVPESSQKEEATNSGNVLYDVDIQMVDDESMERYISGWESRKITDKK</sequence>
<dbReference type="InterPro" id="IPR005175">
    <property type="entry name" value="PPC_dom"/>
</dbReference>
<accession>A0ABU6XBQ0</accession>
<keyword evidence="4 5" id="KW-0539">Nucleus</keyword>
<dbReference type="Proteomes" id="UP001341840">
    <property type="component" value="Unassembled WGS sequence"/>
</dbReference>
<comment type="caution">
    <text evidence="8">The sequence shown here is derived from an EMBL/GenBank/DDBJ whole genome shotgun (WGS) entry which is preliminary data.</text>
</comment>
<feature type="compositionally biased region" description="Polar residues" evidence="6">
    <location>
        <begin position="360"/>
        <end position="370"/>
    </location>
</feature>
<comment type="function">
    <text evidence="5">Transcription factor that specifically binds AT-rich DNA sequences related to the nuclear matrix attachment regions (MARs).</text>
</comment>
<dbReference type="PROSITE" id="PS51742">
    <property type="entry name" value="PPC"/>
    <property type="match status" value="1"/>
</dbReference>
<protein>
    <recommendedName>
        <fullName evidence="5">AT-hook motif nuclear-localized protein</fullName>
    </recommendedName>
</protein>
<feature type="region of interest" description="Disordered" evidence="6">
    <location>
        <begin position="502"/>
        <end position="549"/>
    </location>
</feature>
<feature type="compositionally biased region" description="Basic and acidic residues" evidence="6">
    <location>
        <begin position="329"/>
        <end position="342"/>
    </location>
</feature>
<dbReference type="EMBL" id="JASCZI010211538">
    <property type="protein sequence ID" value="MED6194048.1"/>
    <property type="molecule type" value="Genomic_DNA"/>
</dbReference>
<feature type="compositionally biased region" description="Polar residues" evidence="6">
    <location>
        <begin position="306"/>
        <end position="319"/>
    </location>
</feature>
<evidence type="ECO:0000256" key="2">
    <source>
        <dbReference type="ARBA" id="ARBA00023125"/>
    </source>
</evidence>
<keyword evidence="9" id="KW-1185">Reference proteome</keyword>
<feature type="compositionally biased region" description="Basic residues" evidence="6">
    <location>
        <begin position="530"/>
        <end position="547"/>
    </location>
</feature>
<dbReference type="InterPro" id="IPR039605">
    <property type="entry name" value="AHL"/>
</dbReference>
<feature type="compositionally biased region" description="Acidic residues" evidence="6">
    <location>
        <begin position="197"/>
        <end position="208"/>
    </location>
</feature>
<dbReference type="CDD" id="cd11378">
    <property type="entry name" value="DUF296"/>
    <property type="match status" value="1"/>
</dbReference>
<evidence type="ECO:0000259" key="7">
    <source>
        <dbReference type="PROSITE" id="PS51742"/>
    </source>
</evidence>
<feature type="domain" description="PPC" evidence="7">
    <location>
        <begin position="581"/>
        <end position="719"/>
    </location>
</feature>
<keyword evidence="2 5" id="KW-0238">DNA-binding</keyword>
<feature type="compositionally biased region" description="Pro residues" evidence="6">
    <location>
        <begin position="108"/>
        <end position="127"/>
    </location>
</feature>
<keyword evidence="1 5" id="KW-0805">Transcription regulation</keyword>
<comment type="subcellular location">
    <subcellularLocation>
        <location evidence="5">Nucleus</location>
    </subcellularLocation>
</comment>
<feature type="compositionally biased region" description="Basic and acidic residues" evidence="6">
    <location>
        <begin position="704"/>
        <end position="725"/>
    </location>
</feature>
<organism evidence="8 9">
    <name type="scientific">Stylosanthes scabra</name>
    <dbReference type="NCBI Taxonomy" id="79078"/>
    <lineage>
        <taxon>Eukaryota</taxon>
        <taxon>Viridiplantae</taxon>
        <taxon>Streptophyta</taxon>
        <taxon>Embryophyta</taxon>
        <taxon>Tracheophyta</taxon>
        <taxon>Spermatophyta</taxon>
        <taxon>Magnoliopsida</taxon>
        <taxon>eudicotyledons</taxon>
        <taxon>Gunneridae</taxon>
        <taxon>Pentapetalae</taxon>
        <taxon>rosids</taxon>
        <taxon>fabids</taxon>
        <taxon>Fabales</taxon>
        <taxon>Fabaceae</taxon>
        <taxon>Papilionoideae</taxon>
        <taxon>50 kb inversion clade</taxon>
        <taxon>dalbergioids sensu lato</taxon>
        <taxon>Dalbergieae</taxon>
        <taxon>Pterocarpus clade</taxon>
        <taxon>Stylosanthes</taxon>
    </lineage>
</organism>
<feature type="compositionally biased region" description="Gly residues" evidence="6">
    <location>
        <begin position="22"/>
        <end position="32"/>
    </location>
</feature>
<dbReference type="SUPFAM" id="SSF117856">
    <property type="entry name" value="AF0104/ALDC/Ptd012-like"/>
    <property type="match status" value="1"/>
</dbReference>
<evidence type="ECO:0000256" key="6">
    <source>
        <dbReference type="SAM" id="MobiDB-lite"/>
    </source>
</evidence>
<evidence type="ECO:0000313" key="8">
    <source>
        <dbReference type="EMBL" id="MED6194048.1"/>
    </source>
</evidence>
<feature type="compositionally biased region" description="Polar residues" evidence="6">
    <location>
        <begin position="149"/>
        <end position="162"/>
    </location>
</feature>
<dbReference type="PANTHER" id="PTHR31500:SF57">
    <property type="entry name" value="AT-HOOK MOTIF NUCLEAR-LOCALIZED PROTEIN 10"/>
    <property type="match status" value="1"/>
</dbReference>
<feature type="region of interest" description="Disordered" evidence="6">
    <location>
        <begin position="704"/>
        <end position="730"/>
    </location>
</feature>
<feature type="region of interest" description="Disordered" evidence="6">
    <location>
        <begin position="108"/>
        <end position="398"/>
    </location>
</feature>
<evidence type="ECO:0000313" key="9">
    <source>
        <dbReference type="Proteomes" id="UP001341840"/>
    </source>
</evidence>
<dbReference type="PANTHER" id="PTHR31500">
    <property type="entry name" value="AT-HOOK MOTIF NUCLEAR-LOCALIZED PROTEIN 9"/>
    <property type="match status" value="1"/>
</dbReference>